<dbReference type="Gene3D" id="3.30.200.20">
    <property type="entry name" value="Phosphorylase Kinase, domain 1"/>
    <property type="match status" value="1"/>
</dbReference>
<dbReference type="CDD" id="cd00060">
    <property type="entry name" value="FHA"/>
    <property type="match status" value="1"/>
</dbReference>
<dbReference type="PROSITE" id="PS50006">
    <property type="entry name" value="FHA_DOMAIN"/>
    <property type="match status" value="1"/>
</dbReference>
<gene>
    <name evidence="3" type="ORF">NX02_22895</name>
</gene>
<evidence type="ECO:0000313" key="3">
    <source>
        <dbReference type="EMBL" id="AHE56197.1"/>
    </source>
</evidence>
<dbReference type="Gene3D" id="1.10.510.10">
    <property type="entry name" value="Transferase(Phosphotransferase) domain 1"/>
    <property type="match status" value="1"/>
</dbReference>
<dbReference type="AlphaFoldDB" id="W0AI23"/>
<dbReference type="eggNOG" id="COG0515">
    <property type="taxonomic scope" value="Bacteria"/>
</dbReference>
<dbReference type="EMBL" id="CP006644">
    <property type="protein sequence ID" value="AHE56197.1"/>
    <property type="molecule type" value="Genomic_DNA"/>
</dbReference>
<dbReference type="SMART" id="SM00240">
    <property type="entry name" value="FHA"/>
    <property type="match status" value="1"/>
</dbReference>
<dbReference type="PATRIC" id="fig|1123269.5.peg.4477"/>
<dbReference type="HOGENOM" id="CLU_667141_0_0_5"/>
<dbReference type="InterPro" id="IPR011009">
    <property type="entry name" value="Kinase-like_dom_sf"/>
</dbReference>
<proteinExistence type="predicted"/>
<protein>
    <recommendedName>
        <fullName evidence="2">FHA domain-containing protein</fullName>
    </recommendedName>
</protein>
<dbReference type="SUPFAM" id="SSF49879">
    <property type="entry name" value="SMAD/FHA domain"/>
    <property type="match status" value="1"/>
</dbReference>
<dbReference type="InterPro" id="IPR008984">
    <property type="entry name" value="SMAD_FHA_dom_sf"/>
</dbReference>
<dbReference type="eggNOG" id="COG1716">
    <property type="taxonomic scope" value="Bacteria"/>
</dbReference>
<reference evidence="3 4" key="1">
    <citation type="submission" date="2013-07" db="EMBL/GenBank/DDBJ databases">
        <title>Completed genome of Sphingomonas sanxanigenens NX02.</title>
        <authorList>
            <person name="Ma T."/>
            <person name="Huang H."/>
            <person name="Wu M."/>
            <person name="Li X."/>
            <person name="Li G."/>
        </authorList>
    </citation>
    <scope>NUCLEOTIDE SEQUENCE [LARGE SCALE GENOMIC DNA]</scope>
    <source>
        <strain evidence="3 4">NX02</strain>
    </source>
</reference>
<dbReference type="Proteomes" id="UP000018851">
    <property type="component" value="Chromosome"/>
</dbReference>
<feature type="compositionally biased region" description="Low complexity" evidence="1">
    <location>
        <begin position="396"/>
        <end position="406"/>
    </location>
</feature>
<organism evidence="3 4">
    <name type="scientific">Sphingomonas sanxanigenens DSM 19645 = NX02</name>
    <dbReference type="NCBI Taxonomy" id="1123269"/>
    <lineage>
        <taxon>Bacteria</taxon>
        <taxon>Pseudomonadati</taxon>
        <taxon>Pseudomonadota</taxon>
        <taxon>Alphaproteobacteria</taxon>
        <taxon>Sphingomonadales</taxon>
        <taxon>Sphingomonadaceae</taxon>
        <taxon>Sphingomonas</taxon>
    </lineage>
</organism>
<dbReference type="KEGG" id="ssan:NX02_22895"/>
<evidence type="ECO:0000313" key="4">
    <source>
        <dbReference type="Proteomes" id="UP000018851"/>
    </source>
</evidence>
<accession>W0AI23</accession>
<dbReference type="InterPro" id="IPR000253">
    <property type="entry name" value="FHA_dom"/>
</dbReference>
<dbReference type="STRING" id="1123269.NX02_22895"/>
<evidence type="ECO:0000256" key="1">
    <source>
        <dbReference type="SAM" id="MobiDB-lite"/>
    </source>
</evidence>
<feature type="compositionally biased region" description="Pro residues" evidence="1">
    <location>
        <begin position="365"/>
        <end position="374"/>
    </location>
</feature>
<evidence type="ECO:0000259" key="2">
    <source>
        <dbReference type="PROSITE" id="PS50006"/>
    </source>
</evidence>
<dbReference type="SUPFAM" id="SSF56112">
    <property type="entry name" value="Protein kinase-like (PK-like)"/>
    <property type="match status" value="1"/>
</dbReference>
<dbReference type="Gene3D" id="2.60.200.20">
    <property type="match status" value="1"/>
</dbReference>
<name>W0AI23_9SPHN</name>
<feature type="region of interest" description="Disordered" evidence="1">
    <location>
        <begin position="359"/>
        <end position="412"/>
    </location>
</feature>
<keyword evidence="4" id="KW-1185">Reference proteome</keyword>
<sequence>MSDEALTLTIENAEALPAGLPSRFALEEGGKAVIGRSSASQWQLPDPDNHISSKHACIAWEDGRFVLTDTSTNGTYVNGSGDRLEEAHRLADGDVIEIGHYRIAVSLGGAQAIGDAAAQPCGPEIVGGRYHIERDLDEDAAFRLCHAIDVQLDRPVLIRVAKPVAGDEAKALLDAHFGYWLIFARQPIPGMPGVIAIEQAAEPPFIVSEWAEGTPVAALLAETPAEAARPLLDRLLREVLAMLASVHARGLVHGDIGMDNMIVAPDGAFWLINPAPVPSPDADAAYPAPELSPGQPPTAASDIYALGKLIEDAAGRTGATMPAVTRWMTLPKVYRPSAADLLDTLGVAMGAASVAQPAAPAWHAPAPPPPPPPEPAEKPAPKSVSWEEFQARKQAAAEGGDAGAAPAPSPRK</sequence>
<dbReference type="RefSeq" id="WP_025294322.1">
    <property type="nucleotide sequence ID" value="NZ_CP006644.1"/>
</dbReference>
<dbReference type="Pfam" id="PF00498">
    <property type="entry name" value="FHA"/>
    <property type="match status" value="1"/>
</dbReference>
<dbReference type="OrthoDB" id="273564at2"/>
<feature type="domain" description="FHA" evidence="2">
    <location>
        <begin position="32"/>
        <end position="79"/>
    </location>
</feature>